<evidence type="ECO:0000256" key="1">
    <source>
        <dbReference type="ARBA" id="ARBA00006226"/>
    </source>
</evidence>
<dbReference type="EMBL" id="CP042326">
    <property type="protein sequence ID" value="QDZ40754.1"/>
    <property type="molecule type" value="Genomic_DNA"/>
</dbReference>
<keyword evidence="2" id="KW-1277">Toxin-antitoxin system</keyword>
<dbReference type="NCBIfam" id="TIGR02385">
    <property type="entry name" value="RelE_StbE"/>
    <property type="match status" value="1"/>
</dbReference>
<dbReference type="PANTHER" id="PTHR35601">
    <property type="entry name" value="TOXIN RELE"/>
    <property type="match status" value="1"/>
</dbReference>
<comment type="similarity">
    <text evidence="1">Belongs to the RelE toxin family.</text>
</comment>
<sequence>MAYTVQYDTQAVAELKKLPPKLGKRIIKKINWLAENFEQVNFFPLSGNLSGFYKLRVGDYRVIYSFDQNSKTIIIEKVGHRREIYKI</sequence>
<dbReference type="Gene3D" id="3.30.2310.20">
    <property type="entry name" value="RelE-like"/>
    <property type="match status" value="1"/>
</dbReference>
<dbReference type="SUPFAM" id="SSF143011">
    <property type="entry name" value="RelE-like"/>
    <property type="match status" value="1"/>
</dbReference>
<dbReference type="KEGG" id="enn:FRE64_12845"/>
<gene>
    <name evidence="3" type="ORF">FRE64_12845</name>
</gene>
<dbReference type="OrthoDB" id="9805098at2"/>
<keyword evidence="4" id="KW-1185">Reference proteome</keyword>
<evidence type="ECO:0000256" key="2">
    <source>
        <dbReference type="ARBA" id="ARBA00022649"/>
    </source>
</evidence>
<evidence type="ECO:0000313" key="3">
    <source>
        <dbReference type="EMBL" id="QDZ40754.1"/>
    </source>
</evidence>
<dbReference type="Pfam" id="PF05016">
    <property type="entry name" value="ParE_toxin"/>
    <property type="match status" value="1"/>
</dbReference>
<evidence type="ECO:0000313" key="4">
    <source>
        <dbReference type="Proteomes" id="UP000318453"/>
    </source>
</evidence>
<protein>
    <submittedName>
        <fullName evidence="3">Type II toxin-antitoxin system RelE/ParE family toxin</fullName>
    </submittedName>
</protein>
<organism evidence="3 4">
    <name type="scientific">Euhalothece natronophila Z-M001</name>
    <dbReference type="NCBI Taxonomy" id="522448"/>
    <lineage>
        <taxon>Bacteria</taxon>
        <taxon>Bacillati</taxon>
        <taxon>Cyanobacteriota</taxon>
        <taxon>Cyanophyceae</taxon>
        <taxon>Oscillatoriophycideae</taxon>
        <taxon>Chroococcales</taxon>
        <taxon>Halothecacae</taxon>
        <taxon>Halothece cluster</taxon>
        <taxon>Euhalothece</taxon>
    </lineage>
</organism>
<name>A0A5B8NNW1_9CHRO</name>
<dbReference type="InterPro" id="IPR035093">
    <property type="entry name" value="RelE/ParE_toxin_dom_sf"/>
</dbReference>
<dbReference type="InterPro" id="IPR007712">
    <property type="entry name" value="RelE/ParE_toxin"/>
</dbReference>
<dbReference type="PANTHER" id="PTHR35601:SF1">
    <property type="entry name" value="TOXIN RELE"/>
    <property type="match status" value="1"/>
</dbReference>
<accession>A0A5B8NNW1</accession>
<reference evidence="3" key="1">
    <citation type="submission" date="2019-08" db="EMBL/GenBank/DDBJ databases">
        <title>Carotenoids and Carotenoid Binding Proteins in the Halophilic Cyanobacterium Euhalothece sp. ZM00.</title>
        <authorList>
            <person name="Cho S.M."/>
            <person name="Song J.Y."/>
            <person name="Park Y.-I."/>
        </authorList>
    </citation>
    <scope>NUCLEOTIDE SEQUENCE [LARGE SCALE GENOMIC DNA]</scope>
    <source>
        <strain evidence="3">Z-M001</strain>
    </source>
</reference>
<proteinExistence type="inferred from homology"/>
<dbReference type="Proteomes" id="UP000318453">
    <property type="component" value="Chromosome"/>
</dbReference>
<dbReference type="AlphaFoldDB" id="A0A5B8NNW1"/>
<dbReference type="RefSeq" id="WP_146296594.1">
    <property type="nucleotide sequence ID" value="NZ_CP042326.1"/>
</dbReference>